<evidence type="ECO:0000256" key="3">
    <source>
        <dbReference type="ARBA" id="ARBA00022692"/>
    </source>
</evidence>
<proteinExistence type="predicted"/>
<dbReference type="STRING" id="596327.PORUE0001_0450"/>
<dbReference type="GO" id="GO:0005886">
    <property type="term" value="C:plasma membrane"/>
    <property type="evidence" value="ECO:0007669"/>
    <property type="project" value="UniProtKB-SubCell"/>
</dbReference>
<dbReference type="AlphaFoldDB" id="C2M9F5"/>
<dbReference type="InterPro" id="IPR001322">
    <property type="entry name" value="Lamin_tail_dom"/>
</dbReference>
<evidence type="ECO:0000256" key="5">
    <source>
        <dbReference type="ARBA" id="ARBA00023136"/>
    </source>
</evidence>
<dbReference type="InterPro" id="IPR005899">
    <property type="entry name" value="Na_pump_deCOase"/>
</dbReference>
<evidence type="ECO:0000313" key="9">
    <source>
        <dbReference type="Proteomes" id="UP000003303"/>
    </source>
</evidence>
<dbReference type="RefSeq" id="WP_007364548.1">
    <property type="nucleotide sequence ID" value="NZ_ACLR01000023.1"/>
</dbReference>
<keyword evidence="9" id="KW-1185">Reference proteome</keyword>
<evidence type="ECO:0000313" key="8">
    <source>
        <dbReference type="EMBL" id="EEK17644.1"/>
    </source>
</evidence>
<dbReference type="OrthoDB" id="1446022at2"/>
<protein>
    <submittedName>
        <fullName evidence="8">Sodium pump decarboxylase, gamma subunit</fullName>
    </submittedName>
</protein>
<name>C2M9F5_9PORP</name>
<keyword evidence="5 6" id="KW-0472">Membrane</keyword>
<sequence>MQRFTRTALQRLLLLSTIAILWASYPLSAQSITAARINEVMIDNVDNYIDSYGKRSPWIEIYNSSAGTIDLAGCFLTDDPQDLKKYMIPKGDILTIIKPRQSVVFFADEMPLRGTFHLNFTLTPETPHYLALVSSDGSSIIDEVEIPAAIPADHSYARIDDGVRTVAPAKAWHITQHTTPGSNNVVKDKNEKINRLQEADPNGFVMTVTAMLVVFLGLLILFLAYKLIGIVAMRLENRKQALYKAPHSESTTTASTTDDPLVAVAISLALTTELELGGGEAPGQLTIRPRTQTYEPWSDKSQMMRPTVECKRLKA</sequence>
<dbReference type="eggNOG" id="COG3630">
    <property type="taxonomic scope" value="Bacteria"/>
</dbReference>
<dbReference type="Pfam" id="PF04277">
    <property type="entry name" value="OAD_gamma"/>
    <property type="match status" value="1"/>
</dbReference>
<evidence type="ECO:0000256" key="6">
    <source>
        <dbReference type="SAM" id="Phobius"/>
    </source>
</evidence>
<evidence type="ECO:0000256" key="2">
    <source>
        <dbReference type="ARBA" id="ARBA00022475"/>
    </source>
</evidence>
<feature type="domain" description="LTD" evidence="7">
    <location>
        <begin position="26"/>
        <end position="148"/>
    </location>
</feature>
<dbReference type="PROSITE" id="PS51841">
    <property type="entry name" value="LTD"/>
    <property type="match status" value="1"/>
</dbReference>
<comment type="caution">
    <text evidence="8">The sequence shown here is derived from an EMBL/GenBank/DDBJ whole genome shotgun (WGS) entry which is preliminary data.</text>
</comment>
<comment type="subcellular location">
    <subcellularLocation>
        <location evidence="1">Cell membrane</location>
    </subcellularLocation>
</comment>
<dbReference type="Proteomes" id="UP000003303">
    <property type="component" value="Unassembled WGS sequence"/>
</dbReference>
<dbReference type="Pfam" id="PF00932">
    <property type="entry name" value="LTD"/>
    <property type="match status" value="1"/>
</dbReference>
<dbReference type="SUPFAM" id="SSF74853">
    <property type="entry name" value="Lamin A/C globular tail domain"/>
    <property type="match status" value="1"/>
</dbReference>
<organism evidence="8 9">
    <name type="scientific">Porphyromonas uenonis 60-3</name>
    <dbReference type="NCBI Taxonomy" id="596327"/>
    <lineage>
        <taxon>Bacteria</taxon>
        <taxon>Pseudomonadati</taxon>
        <taxon>Bacteroidota</taxon>
        <taxon>Bacteroidia</taxon>
        <taxon>Bacteroidales</taxon>
        <taxon>Porphyromonadaceae</taxon>
        <taxon>Porphyromonas</taxon>
    </lineage>
</organism>
<evidence type="ECO:0000256" key="1">
    <source>
        <dbReference type="ARBA" id="ARBA00004236"/>
    </source>
</evidence>
<keyword evidence="3 6" id="KW-0812">Transmembrane</keyword>
<evidence type="ECO:0000259" key="7">
    <source>
        <dbReference type="PROSITE" id="PS51841"/>
    </source>
</evidence>
<dbReference type="GO" id="GO:0036376">
    <property type="term" value="P:sodium ion export across plasma membrane"/>
    <property type="evidence" value="ECO:0007669"/>
    <property type="project" value="InterPro"/>
</dbReference>
<dbReference type="InterPro" id="IPR036415">
    <property type="entry name" value="Lamin_tail_dom_sf"/>
</dbReference>
<gene>
    <name evidence="8" type="ORF">PORUE0001_0450</name>
</gene>
<evidence type="ECO:0000256" key="4">
    <source>
        <dbReference type="ARBA" id="ARBA00022989"/>
    </source>
</evidence>
<accession>C2M9F5</accession>
<feature type="transmembrane region" description="Helical" evidence="6">
    <location>
        <begin position="204"/>
        <end position="228"/>
    </location>
</feature>
<keyword evidence="4 6" id="KW-1133">Transmembrane helix</keyword>
<dbReference type="GO" id="GO:0015081">
    <property type="term" value="F:sodium ion transmembrane transporter activity"/>
    <property type="evidence" value="ECO:0007669"/>
    <property type="project" value="InterPro"/>
</dbReference>
<keyword evidence="2" id="KW-1003">Cell membrane</keyword>
<reference evidence="8 9" key="1">
    <citation type="submission" date="2009-04" db="EMBL/GenBank/DDBJ databases">
        <authorList>
            <person name="Sebastian Y."/>
            <person name="Madupu R."/>
            <person name="Durkin A.S."/>
            <person name="Torralba M."/>
            <person name="Methe B."/>
            <person name="Sutton G.G."/>
            <person name="Strausberg R.L."/>
            <person name="Nelson K.E."/>
        </authorList>
    </citation>
    <scope>NUCLEOTIDE SEQUENCE [LARGE SCALE GENOMIC DNA]</scope>
    <source>
        <strain evidence="8 9">60-3</strain>
    </source>
</reference>
<dbReference type="EMBL" id="ACLR01000023">
    <property type="protein sequence ID" value="EEK17644.1"/>
    <property type="molecule type" value="Genomic_DNA"/>
</dbReference>